<comment type="caution">
    <text evidence="1">The sequence shown here is derived from an EMBL/GenBank/DDBJ whole genome shotgun (WGS) entry which is preliminary data.</text>
</comment>
<evidence type="ECO:0000313" key="1">
    <source>
        <dbReference type="EMBL" id="GGD80833.1"/>
    </source>
</evidence>
<organism evidence="1 2">
    <name type="scientific">Croceicoccus mobilis</name>
    <dbReference type="NCBI Taxonomy" id="1703339"/>
    <lineage>
        <taxon>Bacteria</taxon>
        <taxon>Pseudomonadati</taxon>
        <taxon>Pseudomonadota</taxon>
        <taxon>Alphaproteobacteria</taxon>
        <taxon>Sphingomonadales</taxon>
        <taxon>Erythrobacteraceae</taxon>
        <taxon>Croceicoccus</taxon>
    </lineage>
</organism>
<accession>A0A917DYZ7</accession>
<sequence length="335" mass="37102">MPNVPVNDYPWEGPFPDTPNWSENFLLAGQDPKAGVGFWMHCGRWRKDLDMFRETVVVRLPDGTVAASRAIGNANSAKDGPGGPHYAIRIVEPGARLTYRYNGGIRRVPSAGMKTALVPEGPRTPMKIDLAFASDADVWDLHKVGGSQDFLPAGHIEQIGRVTGIIRVGDDAYDIDTIANRDHSLGPRDNKDLMNHQWHQGYFENGISFLLFDAMTRSDGKVVFSEAAVYEGDRLYEAELELPWRCDDAARDHDPVRFKLHYANGTLDIETTEYQTDSYLSLTSPNDQYVGVYPTEGDTPTLVLAEQSVGLMLNGSVPGYGCFERTINGHVEPEA</sequence>
<dbReference type="AlphaFoldDB" id="A0A917DYZ7"/>
<reference evidence="1" key="1">
    <citation type="journal article" date="2014" name="Int. J. Syst. Evol. Microbiol.">
        <title>Complete genome sequence of Corynebacterium casei LMG S-19264T (=DSM 44701T), isolated from a smear-ripened cheese.</title>
        <authorList>
            <consortium name="US DOE Joint Genome Institute (JGI-PGF)"/>
            <person name="Walter F."/>
            <person name="Albersmeier A."/>
            <person name="Kalinowski J."/>
            <person name="Ruckert C."/>
        </authorList>
    </citation>
    <scope>NUCLEOTIDE SEQUENCE</scope>
    <source>
        <strain evidence="1">CGMCC 1.15360</strain>
    </source>
</reference>
<dbReference type="RefSeq" id="WP_066770636.1">
    <property type="nucleotide sequence ID" value="NZ_BMIP01000009.1"/>
</dbReference>
<dbReference type="OrthoDB" id="7460094at2"/>
<protein>
    <recommendedName>
        <fullName evidence="3">AttH domain-containing protein</fullName>
    </recommendedName>
</protein>
<name>A0A917DYZ7_9SPHN</name>
<reference evidence="1" key="2">
    <citation type="submission" date="2020-09" db="EMBL/GenBank/DDBJ databases">
        <authorList>
            <person name="Sun Q."/>
            <person name="Zhou Y."/>
        </authorList>
    </citation>
    <scope>NUCLEOTIDE SEQUENCE</scope>
    <source>
        <strain evidence="1">CGMCC 1.15360</strain>
    </source>
</reference>
<gene>
    <name evidence="1" type="ORF">GCM10010990_33410</name>
</gene>
<dbReference type="Proteomes" id="UP000612349">
    <property type="component" value="Unassembled WGS sequence"/>
</dbReference>
<proteinExistence type="predicted"/>
<evidence type="ECO:0008006" key="3">
    <source>
        <dbReference type="Google" id="ProtNLM"/>
    </source>
</evidence>
<dbReference type="SUPFAM" id="SSF159245">
    <property type="entry name" value="AttH-like"/>
    <property type="match status" value="1"/>
</dbReference>
<dbReference type="EMBL" id="BMIP01000009">
    <property type="protein sequence ID" value="GGD80833.1"/>
    <property type="molecule type" value="Genomic_DNA"/>
</dbReference>
<keyword evidence="2" id="KW-1185">Reference proteome</keyword>
<evidence type="ECO:0000313" key="2">
    <source>
        <dbReference type="Proteomes" id="UP000612349"/>
    </source>
</evidence>